<evidence type="ECO:0000313" key="8">
    <source>
        <dbReference type="EMBL" id="KAK9060451.1"/>
    </source>
</evidence>
<dbReference type="Proteomes" id="UP001408789">
    <property type="component" value="Unassembled WGS sequence"/>
</dbReference>
<organism evidence="8 9">
    <name type="scientific">Deinandra increscens subsp. villosa</name>
    <dbReference type="NCBI Taxonomy" id="3103831"/>
    <lineage>
        <taxon>Eukaryota</taxon>
        <taxon>Viridiplantae</taxon>
        <taxon>Streptophyta</taxon>
        <taxon>Embryophyta</taxon>
        <taxon>Tracheophyta</taxon>
        <taxon>Spermatophyta</taxon>
        <taxon>Magnoliopsida</taxon>
        <taxon>eudicotyledons</taxon>
        <taxon>Gunneridae</taxon>
        <taxon>Pentapetalae</taxon>
        <taxon>asterids</taxon>
        <taxon>campanulids</taxon>
        <taxon>Asterales</taxon>
        <taxon>Asteraceae</taxon>
        <taxon>Asteroideae</taxon>
        <taxon>Heliantheae alliance</taxon>
        <taxon>Madieae</taxon>
        <taxon>Madiinae</taxon>
        <taxon>Deinandra</taxon>
    </lineage>
</organism>
<keyword evidence="4" id="KW-0833">Ubl conjugation pathway</keyword>
<feature type="region of interest" description="Disordered" evidence="6">
    <location>
        <begin position="690"/>
        <end position="711"/>
    </location>
</feature>
<keyword evidence="2" id="KW-0808">Transferase</keyword>
<evidence type="ECO:0000256" key="4">
    <source>
        <dbReference type="ARBA" id="ARBA00022786"/>
    </source>
</evidence>
<feature type="domain" description="UBC core" evidence="7">
    <location>
        <begin position="780"/>
        <end position="937"/>
    </location>
</feature>
<proteinExistence type="predicted"/>
<dbReference type="PANTHER" id="PTHR46116:SF41">
    <property type="entry name" value="UBIQUITIN-CONJUGATING ENZYME E2 25-RELATED"/>
    <property type="match status" value="1"/>
</dbReference>
<dbReference type="GO" id="GO:0061631">
    <property type="term" value="F:ubiquitin conjugating enzyme activity"/>
    <property type="evidence" value="ECO:0007669"/>
    <property type="project" value="UniProtKB-EC"/>
</dbReference>
<feature type="domain" description="UBC core" evidence="7">
    <location>
        <begin position="442"/>
        <end position="602"/>
    </location>
</feature>
<keyword evidence="3" id="KW-0547">Nucleotide-binding</keyword>
<reference evidence="8 9" key="1">
    <citation type="submission" date="2024-04" db="EMBL/GenBank/DDBJ databases">
        <title>The reference genome of an endangered Asteraceae, Deinandra increscens subsp. villosa, native to the Central Coast of California.</title>
        <authorList>
            <person name="Guilliams M."/>
            <person name="Hasenstab-Lehman K."/>
            <person name="Meyer R."/>
            <person name="Mcevoy S."/>
        </authorList>
    </citation>
    <scope>NUCLEOTIDE SEQUENCE [LARGE SCALE GENOMIC DNA]</scope>
    <source>
        <tissue evidence="8">Leaf</tissue>
    </source>
</reference>
<dbReference type="EC" id="2.3.2.23" evidence="1"/>
<feature type="compositionally biased region" description="Basic and acidic residues" evidence="6">
    <location>
        <begin position="702"/>
        <end position="711"/>
    </location>
</feature>
<feature type="region of interest" description="Disordered" evidence="6">
    <location>
        <begin position="1152"/>
        <end position="1185"/>
    </location>
</feature>
<evidence type="ECO:0000259" key="7">
    <source>
        <dbReference type="PROSITE" id="PS50127"/>
    </source>
</evidence>
<evidence type="ECO:0000256" key="1">
    <source>
        <dbReference type="ARBA" id="ARBA00012486"/>
    </source>
</evidence>
<dbReference type="GO" id="GO:0005524">
    <property type="term" value="F:ATP binding"/>
    <property type="evidence" value="ECO:0007669"/>
    <property type="project" value="UniProtKB-KW"/>
</dbReference>
<comment type="caution">
    <text evidence="8">The sequence shown here is derived from an EMBL/GenBank/DDBJ whole genome shotgun (WGS) entry which is preliminary data.</text>
</comment>
<dbReference type="Gene3D" id="3.10.110.10">
    <property type="entry name" value="Ubiquitin Conjugating Enzyme"/>
    <property type="match status" value="4"/>
</dbReference>
<dbReference type="PROSITE" id="PS50127">
    <property type="entry name" value="UBC_2"/>
    <property type="match status" value="4"/>
</dbReference>
<gene>
    <name evidence="8" type="ORF">SSX86_021155</name>
</gene>
<keyword evidence="5" id="KW-0067">ATP-binding</keyword>
<accession>A0AAP0GSV1</accession>
<dbReference type="FunFam" id="3.10.110.10:FF:000028">
    <property type="entry name" value="Probable ubiquitin-conjugating enzyme E2 23"/>
    <property type="match status" value="1"/>
</dbReference>
<protein>
    <recommendedName>
        <fullName evidence="1">E2 ubiquitin-conjugating enzyme</fullName>
        <ecNumber evidence="1">2.3.2.23</ecNumber>
    </recommendedName>
</protein>
<dbReference type="InterPro" id="IPR016135">
    <property type="entry name" value="UBQ-conjugating_enzyme/RWD"/>
</dbReference>
<dbReference type="SUPFAM" id="SSF54495">
    <property type="entry name" value="UBC-like"/>
    <property type="match status" value="4"/>
</dbReference>
<evidence type="ECO:0000256" key="2">
    <source>
        <dbReference type="ARBA" id="ARBA00022679"/>
    </source>
</evidence>
<dbReference type="PANTHER" id="PTHR46116">
    <property type="entry name" value="(E3-INDEPENDENT) E2 UBIQUITIN-CONJUGATING ENZYME"/>
    <property type="match status" value="1"/>
</dbReference>
<dbReference type="CDD" id="cd23837">
    <property type="entry name" value="UBCc_UBE2O"/>
    <property type="match status" value="3"/>
</dbReference>
<feature type="region of interest" description="Disordered" evidence="6">
    <location>
        <begin position="1468"/>
        <end position="1499"/>
    </location>
</feature>
<dbReference type="InterPro" id="IPR000608">
    <property type="entry name" value="UBC"/>
</dbReference>
<evidence type="ECO:0000256" key="6">
    <source>
        <dbReference type="SAM" id="MobiDB-lite"/>
    </source>
</evidence>
<feature type="domain" description="UBC core" evidence="7">
    <location>
        <begin position="1218"/>
        <end position="1384"/>
    </location>
</feature>
<feature type="compositionally biased region" description="Polar residues" evidence="6">
    <location>
        <begin position="1171"/>
        <end position="1180"/>
    </location>
</feature>
<evidence type="ECO:0000256" key="5">
    <source>
        <dbReference type="ARBA" id="ARBA00022840"/>
    </source>
</evidence>
<sequence length="1851" mass="206707">MESSAIARYIPHKSTKRVFSASSSSCAEPEVLEIDPPLADRSAKRKAKGKQKEVAYHEIIDLDMDEDRKDVVLLEGKVESRKRKKGSMGISLGPCNAEIIGSKEVASSKKGKEISGHSYKGFNPGSNNFFDLDDYVLDDDYWTLQSRFDSIGLPAGIEAPVSWLPDLAPMKKQNPAIPFVTSNAHLEASPSQPNRVGPLPSPSLFSSSKNNTTVYGHSSYFDPNHVPAQTVHSNYTQTGSGNYLSNSSNTLAGNGTLSYPQIAMSTTLAQNGILSYPQLPTNLPLAKNGISSYPQLAMNTTYLPGRDPLISSYPQLARKHIELNKAYTSAGMSSRIGGIYSMNDTLSGQDGSVNGPSSRGLTSIESSSSMVRLVDVDVQKRYESFKKFDTVADHLDHYYARQKSEMKQASWYFAIVDIFDVHFFIIYLFHAHACHVFQPPKNWAKKIQEEWRILEKNLPDTIFVRVYESRMDLLRAVIIGAEGTPYHDGLFFFDVCFPSSYPNSPPLVNYHSGGLRINPNLYNCGKVCLSLLNTWAGGHKERWMPSSSTMLQVLVSIQGLILNMKPYFNEPGFAHSSGTVHGEKASLQYNENTLILSLKTMVYTMKKPPKHFEDLVIGHFLHRERDILMACKAYTEGVQVGCLVKGGVQDVDEGSDTCSALFKQNVASYIKTLMAEFKKKSVFSGRSSSCAEPEVTEIDPPLADRKMKSKGKQKEVASHEIIDVDMYEGKVESRKRKKGSGAEKKDATTVNSEVQKRYESFKRFDTVVDHSDHHYPPPKDWAKKIQEEWKILEKNLPDTIFVRVYESRMDLLRAVIIGAEGTPYHDGLFFFDVCLPGDYPNSPPLVHYHSGGLRINPNLYDSGYVCLSLLNTWQWRAEGEVDPRNFDHASSSGGTEYGEKASLQYNENTLILSLKTMVYTMKKPPKHFEDLVIGHFLLRERDILMGCKAYTEGVQVGCLAKGGVQDVDECSNSCSAQFKQNVGSYIKTLIAEFKKLGSKEAHDFLSSSVKERGFSVSSSSYADPEVMEIDPPLVDRSSKRKSKGKQKEVAYHEIIDVDMDEDYNDVVLLEGNFESRKRKKGSTGISLCPSSAEKIDSMEVASNKKGKEISGHSYKGFNPGSNNFFDLDDYVLDDDYLTLQSNVTSNAHLEASLGQPKRVDPSSSTSWFSSNKNNTAVNAPSSKGLSSIESSSSMAKLMDSDVQQRYESFKKFDSVVDHSNHHFANQSSAFTQASLYVFFTNTIFVRVYESRMDLLRAVIIGAEGTPYHDGLFFFDVCFPSSYPSNPPLVHYHSGGLRRINPNLYACGKVCLSLLNTWKGGKKEKWSPRSSTMLQVLVSIQGLILNMKPYFNEPGFEIYSGTPTGRTASLKYNEDILILSLKTMVYTMKNPPKHFEDLVIGHFLLRERDILMACKAYTEGVQVGCLAKGGVQDVDECSNSCSAQFKQNVGSYIKTLIAEFKKKRVFTGSSSSSCAEPEVMEIDPPLADRSSKRKSKGKQKEVAYHEIIDVDMDEDCNDVVLLEGKVKSRKRKKGSKGISLGPSSAEKIDSMEVASNRKGKSNVTSNSHLEPSLSQSKRVDPSSSTSCKWPKLKRRHMFQPPKSWSKKIQEEWRILEKDLPDTIFVRVYESRMDLLRAVIIGAEGTPYHDGLFFFDVCFPSNYPNSPPLVHYHSGGLRINPNLYGCGKVCLSLLNTWQGGKKEMWIPGTSTMLQVLVSIQGLILNMKPYFNEPGYARSSGSVHGEKASLKYNEKTLILSLKTMVYTMKKPPKNFEDLVIGHFQHREHDILMACKAYTEGVQVGRLVKGGVQDVDEGSSSCSAKFKKNVGSYMKTLKKQFKKLRPKESKRAHAK</sequence>
<dbReference type="SMART" id="SM00212">
    <property type="entry name" value="UBCc"/>
    <property type="match status" value="4"/>
</dbReference>
<evidence type="ECO:0000256" key="3">
    <source>
        <dbReference type="ARBA" id="ARBA00022741"/>
    </source>
</evidence>
<dbReference type="EMBL" id="JBCNJP010000020">
    <property type="protein sequence ID" value="KAK9060451.1"/>
    <property type="molecule type" value="Genomic_DNA"/>
</dbReference>
<dbReference type="Pfam" id="PF00179">
    <property type="entry name" value="UQ_con"/>
    <property type="match status" value="4"/>
</dbReference>
<feature type="region of interest" description="Disordered" evidence="6">
    <location>
        <begin position="1530"/>
        <end position="1589"/>
    </location>
</feature>
<feature type="domain" description="UBC core" evidence="7">
    <location>
        <begin position="1602"/>
        <end position="1762"/>
    </location>
</feature>
<feature type="compositionally biased region" description="Polar residues" evidence="6">
    <location>
        <begin position="1560"/>
        <end position="1586"/>
    </location>
</feature>
<keyword evidence="9" id="KW-1185">Reference proteome</keyword>
<name>A0AAP0GSV1_9ASTR</name>
<evidence type="ECO:0000313" key="9">
    <source>
        <dbReference type="Proteomes" id="UP001408789"/>
    </source>
</evidence>